<dbReference type="Proteomes" id="UP000604046">
    <property type="component" value="Unassembled WGS sequence"/>
</dbReference>
<feature type="non-terminal residue" evidence="1">
    <location>
        <position position="1"/>
    </location>
</feature>
<name>A0A812M125_9DINO</name>
<gene>
    <name evidence="1" type="ORF">SNAT2548_LOCUS13152</name>
</gene>
<keyword evidence="2" id="KW-1185">Reference proteome</keyword>
<accession>A0A812M125</accession>
<comment type="caution">
    <text evidence="1">The sequence shown here is derived from an EMBL/GenBank/DDBJ whole genome shotgun (WGS) entry which is preliminary data.</text>
</comment>
<organism evidence="1 2">
    <name type="scientific">Symbiodinium natans</name>
    <dbReference type="NCBI Taxonomy" id="878477"/>
    <lineage>
        <taxon>Eukaryota</taxon>
        <taxon>Sar</taxon>
        <taxon>Alveolata</taxon>
        <taxon>Dinophyceae</taxon>
        <taxon>Suessiales</taxon>
        <taxon>Symbiodiniaceae</taxon>
        <taxon>Symbiodinium</taxon>
    </lineage>
</organism>
<dbReference type="EMBL" id="CAJNDS010001358">
    <property type="protein sequence ID" value="CAE7256472.1"/>
    <property type="molecule type" value="Genomic_DNA"/>
</dbReference>
<evidence type="ECO:0000313" key="1">
    <source>
        <dbReference type="EMBL" id="CAE7256472.1"/>
    </source>
</evidence>
<protein>
    <submittedName>
        <fullName evidence="1">Uncharacterized protein</fullName>
    </submittedName>
</protein>
<sequence>MPTSVGATPSCRLRDPPWQRGARCGSRRCSAGSIRSIARTRRRAFPVSSSAAT</sequence>
<proteinExistence type="predicted"/>
<evidence type="ECO:0000313" key="2">
    <source>
        <dbReference type="Proteomes" id="UP000604046"/>
    </source>
</evidence>
<dbReference type="AlphaFoldDB" id="A0A812M125"/>
<reference evidence="1" key="1">
    <citation type="submission" date="2021-02" db="EMBL/GenBank/DDBJ databases">
        <authorList>
            <person name="Dougan E. K."/>
            <person name="Rhodes N."/>
            <person name="Thang M."/>
            <person name="Chan C."/>
        </authorList>
    </citation>
    <scope>NUCLEOTIDE SEQUENCE</scope>
</reference>